<dbReference type="InterPro" id="IPR004843">
    <property type="entry name" value="Calcineurin-like_PHP"/>
</dbReference>
<evidence type="ECO:0000259" key="1">
    <source>
        <dbReference type="Pfam" id="PF00149"/>
    </source>
</evidence>
<protein>
    <submittedName>
        <fullName evidence="2">Diadenosine tetraphosphatase</fullName>
    </submittedName>
</protein>
<evidence type="ECO:0000313" key="2">
    <source>
        <dbReference type="EMBL" id="KIG13482.1"/>
    </source>
</evidence>
<evidence type="ECO:0000313" key="3">
    <source>
        <dbReference type="Proteomes" id="UP000031599"/>
    </source>
</evidence>
<dbReference type="PANTHER" id="PTHR42850">
    <property type="entry name" value="METALLOPHOSPHOESTERASE"/>
    <property type="match status" value="1"/>
</dbReference>
<organism evidence="2 3">
    <name type="scientific">Enhygromyxa salina</name>
    <dbReference type="NCBI Taxonomy" id="215803"/>
    <lineage>
        <taxon>Bacteria</taxon>
        <taxon>Pseudomonadati</taxon>
        <taxon>Myxococcota</taxon>
        <taxon>Polyangia</taxon>
        <taxon>Nannocystales</taxon>
        <taxon>Nannocystaceae</taxon>
        <taxon>Enhygromyxa</taxon>
    </lineage>
</organism>
<dbReference type="InterPro" id="IPR011152">
    <property type="entry name" value="Pesterase_MJ0912"/>
</dbReference>
<dbReference type="Proteomes" id="UP000031599">
    <property type="component" value="Unassembled WGS sequence"/>
</dbReference>
<dbReference type="PIRSF" id="PIRSF000883">
    <property type="entry name" value="Pesterase_MJ0912"/>
    <property type="match status" value="1"/>
</dbReference>
<dbReference type="InterPro" id="IPR050126">
    <property type="entry name" value="Ap4A_hydrolase"/>
</dbReference>
<name>A0A0C2D011_9BACT</name>
<gene>
    <name evidence="2" type="ORF">DB30_08048</name>
</gene>
<dbReference type="SUPFAM" id="SSF56300">
    <property type="entry name" value="Metallo-dependent phosphatases"/>
    <property type="match status" value="1"/>
</dbReference>
<dbReference type="Gene3D" id="3.60.21.10">
    <property type="match status" value="1"/>
</dbReference>
<dbReference type="CDD" id="cd00838">
    <property type="entry name" value="MPP_superfamily"/>
    <property type="match status" value="1"/>
</dbReference>
<dbReference type="GO" id="GO:0016791">
    <property type="term" value="F:phosphatase activity"/>
    <property type="evidence" value="ECO:0007669"/>
    <property type="project" value="TreeGrafter"/>
</dbReference>
<comment type="caution">
    <text evidence="2">The sequence shown here is derived from an EMBL/GenBank/DDBJ whole genome shotgun (WGS) entry which is preliminary data.</text>
</comment>
<dbReference type="PANTHER" id="PTHR42850:SF2">
    <property type="entry name" value="BLL5683 PROTEIN"/>
    <property type="match status" value="1"/>
</dbReference>
<proteinExistence type="predicted"/>
<dbReference type="EMBL" id="JMCC02000095">
    <property type="protein sequence ID" value="KIG13482.1"/>
    <property type="molecule type" value="Genomic_DNA"/>
</dbReference>
<dbReference type="Pfam" id="PF00149">
    <property type="entry name" value="Metallophos"/>
    <property type="match status" value="1"/>
</dbReference>
<reference evidence="2 3" key="1">
    <citation type="submission" date="2014-12" db="EMBL/GenBank/DDBJ databases">
        <title>Genome assembly of Enhygromyxa salina DSM 15201.</title>
        <authorList>
            <person name="Sharma G."/>
            <person name="Subramanian S."/>
        </authorList>
    </citation>
    <scope>NUCLEOTIDE SEQUENCE [LARGE SCALE GENOMIC DNA]</scope>
    <source>
        <strain evidence="2 3">DSM 15201</strain>
    </source>
</reference>
<feature type="domain" description="Calcineurin-like phosphoesterase" evidence="1">
    <location>
        <begin position="1"/>
        <end position="125"/>
    </location>
</feature>
<dbReference type="AlphaFoldDB" id="A0A0C2D011"/>
<sequence length="244" mass="27813">MRYGIFSDTHANLPALEAVMRGFDAAKVDALICLGDTVGYGSQPNECCNIVRENAKFTILGNHDAAVAGRMDYSYYYDAAREALDYHSRVLTEQNMEWLRTLPYIEKDDATHFCHGSPVELEEFEYIFSVEQAATCIPIWERLGQATFIGHSHLCKAFAVSKERVFEVVTREFEVRTEYRYVISVGSVGQPRDHDPRASFTIYDSANHRFEFRRVEYDIAEAARRIYDIGQLSDSFGARLFAGV</sequence>
<accession>A0A0C2D011</accession>
<dbReference type="RefSeq" id="WP_052555688.1">
    <property type="nucleotide sequence ID" value="NZ_JMCC02000095.1"/>
</dbReference>
<dbReference type="InterPro" id="IPR029052">
    <property type="entry name" value="Metallo-depent_PP-like"/>
</dbReference>
<dbReference type="GO" id="GO:0005737">
    <property type="term" value="C:cytoplasm"/>
    <property type="evidence" value="ECO:0007669"/>
    <property type="project" value="TreeGrafter"/>
</dbReference>